<accession>A0A382KN63</accession>
<dbReference type="AlphaFoldDB" id="A0A382KN63"/>
<feature type="domain" description="GWxTD" evidence="1">
    <location>
        <begin position="108"/>
        <end position="229"/>
    </location>
</feature>
<sequence length="240" mass="28855">SLLFIKEKNGQLNQMDFIIQKTDTIWLRTQVNLPDSSDQNIEYTIIYNESIIDSGEIEISYVGIQNLYHLPIPFTQHKRGRYEIELSFLEDKQITSFSYGYKTKNYWTDDVDEVVGVMQYILPYSEYKKLRGKEDSKKWNTLNKYWKNKDPSPETPENELLIELNERVRFSNKNFSILMHGWRSDRGRIYIIYGEPHIVDESYQDNMGYHYQKWVYSNGKEFIFIDRTMSGDYTLYQERF</sequence>
<evidence type="ECO:0000313" key="2">
    <source>
        <dbReference type="EMBL" id="SVC24893.1"/>
    </source>
</evidence>
<dbReference type="Pfam" id="PF20094">
    <property type="entry name" value="GWxTD_dom"/>
    <property type="match status" value="1"/>
</dbReference>
<proteinExistence type="predicted"/>
<name>A0A382KN63_9ZZZZ</name>
<organism evidence="2">
    <name type="scientific">marine metagenome</name>
    <dbReference type="NCBI Taxonomy" id="408172"/>
    <lineage>
        <taxon>unclassified sequences</taxon>
        <taxon>metagenomes</taxon>
        <taxon>ecological metagenomes</taxon>
    </lineage>
</organism>
<dbReference type="NCBIfam" id="TIGR04514">
    <property type="entry name" value="GWxTD_dom"/>
    <property type="match status" value="1"/>
</dbReference>
<feature type="non-terminal residue" evidence="2">
    <location>
        <position position="1"/>
    </location>
</feature>
<reference evidence="2" key="1">
    <citation type="submission" date="2018-05" db="EMBL/GenBank/DDBJ databases">
        <authorList>
            <person name="Lanie J.A."/>
            <person name="Ng W.-L."/>
            <person name="Kazmierczak K.M."/>
            <person name="Andrzejewski T.M."/>
            <person name="Davidsen T.M."/>
            <person name="Wayne K.J."/>
            <person name="Tettelin H."/>
            <person name="Glass J.I."/>
            <person name="Rusch D."/>
            <person name="Podicherti R."/>
            <person name="Tsui H.-C.T."/>
            <person name="Winkler M.E."/>
        </authorList>
    </citation>
    <scope>NUCLEOTIDE SEQUENCE</scope>
</reference>
<gene>
    <name evidence="2" type="ORF">METZ01_LOCUS277747</name>
</gene>
<protein>
    <recommendedName>
        <fullName evidence="1">GWxTD domain-containing protein</fullName>
    </recommendedName>
</protein>
<dbReference type="EMBL" id="UINC01081239">
    <property type="protein sequence ID" value="SVC24893.1"/>
    <property type="molecule type" value="Genomic_DNA"/>
</dbReference>
<dbReference type="InterPro" id="IPR030959">
    <property type="entry name" value="GWxTD_dom"/>
</dbReference>
<evidence type="ECO:0000259" key="1">
    <source>
        <dbReference type="Pfam" id="PF20094"/>
    </source>
</evidence>